<feature type="compositionally biased region" description="Basic and acidic residues" evidence="7">
    <location>
        <begin position="88"/>
        <end position="99"/>
    </location>
</feature>
<protein>
    <submittedName>
        <fullName evidence="8">Floral homeotic protein AGAMOUS</fullName>
    </submittedName>
</protein>
<dbReference type="GO" id="GO:0080092">
    <property type="term" value="P:regulation of pollen tube growth"/>
    <property type="evidence" value="ECO:0007669"/>
    <property type="project" value="UniProtKB-ARBA"/>
</dbReference>
<evidence type="ECO:0000256" key="6">
    <source>
        <dbReference type="ARBA" id="ARBA00023242"/>
    </source>
</evidence>
<dbReference type="CDD" id="cd00265">
    <property type="entry name" value="MADS_MEF2_like"/>
    <property type="match status" value="1"/>
</dbReference>
<evidence type="ECO:0000256" key="4">
    <source>
        <dbReference type="ARBA" id="ARBA00023125"/>
    </source>
</evidence>
<sequence length="320" mass="34377">MGRVKLAIKRIENNTNRHVTFSKRRNGLIKKAYELSVLCDIDIALLMFSPSRRLCPFSGRHGVEDVLLRYLNMSDNDRGEPIQNREPGGIEREGRGDSEGDIRVSAAAADLRGTPQPDPAAFGSMVEIDNCEKFLMDMLTRVVERKNYLLSNLAPFDPTAPGMQGGNEAQMYVHAMKTEEGGGMGTFAGDAAALWGSDDGQNPGHQIFGGTDPMIYLRHVAGMHGGDGDVGGSSQTADPWRQAYSCTELLSTLIPNTPFPLMQHCLGPDDGQYLPAMVPAAQDQLEASASCSYNIPTSDESGTPVMAYDGGGGVPPPNVG</sequence>
<comment type="subcellular location">
    <subcellularLocation>
        <location evidence="1">Nucleus</location>
    </subcellularLocation>
</comment>
<accession>N1R1Q4</accession>
<dbReference type="PRINTS" id="PR00404">
    <property type="entry name" value="MADSDOMAIN"/>
</dbReference>
<dbReference type="GO" id="GO:0045944">
    <property type="term" value="P:positive regulation of transcription by RNA polymerase II"/>
    <property type="evidence" value="ECO:0007669"/>
    <property type="project" value="InterPro"/>
</dbReference>
<evidence type="ECO:0000256" key="7">
    <source>
        <dbReference type="SAM" id="MobiDB-lite"/>
    </source>
</evidence>
<reference evidence="8" key="1">
    <citation type="submission" date="2015-06" db="UniProtKB">
        <authorList>
            <consortium name="EnsemblPlants"/>
        </authorList>
    </citation>
    <scope>IDENTIFICATION</scope>
</reference>
<keyword evidence="5" id="KW-0804">Transcription</keyword>
<dbReference type="InterPro" id="IPR036879">
    <property type="entry name" value="TF_MADSbox_sf"/>
</dbReference>
<name>N1R1Q4_AEGTA</name>
<dbReference type="PROSITE" id="PS00350">
    <property type="entry name" value="MADS_BOX_1"/>
    <property type="match status" value="1"/>
</dbReference>
<dbReference type="PANTHER" id="PTHR48019">
    <property type="entry name" value="SERUM RESPONSE FACTOR HOMOLOG"/>
    <property type="match status" value="1"/>
</dbReference>
<proteinExistence type="predicted"/>
<keyword evidence="4" id="KW-0238">DNA-binding</keyword>
<dbReference type="Pfam" id="PF00319">
    <property type="entry name" value="SRF-TF"/>
    <property type="match status" value="1"/>
</dbReference>
<dbReference type="GO" id="GO:0010152">
    <property type="term" value="P:pollen maturation"/>
    <property type="evidence" value="ECO:0007669"/>
    <property type="project" value="UniProtKB-ARBA"/>
</dbReference>
<dbReference type="SMART" id="SM00432">
    <property type="entry name" value="MADS"/>
    <property type="match status" value="1"/>
</dbReference>
<evidence type="ECO:0000256" key="1">
    <source>
        <dbReference type="ARBA" id="ARBA00004123"/>
    </source>
</evidence>
<dbReference type="GO" id="GO:0000977">
    <property type="term" value="F:RNA polymerase II transcription regulatory region sequence-specific DNA binding"/>
    <property type="evidence" value="ECO:0007669"/>
    <property type="project" value="InterPro"/>
</dbReference>
<dbReference type="GO" id="GO:0046983">
    <property type="term" value="F:protein dimerization activity"/>
    <property type="evidence" value="ECO:0007669"/>
    <property type="project" value="InterPro"/>
</dbReference>
<dbReference type="SUPFAM" id="SSF55455">
    <property type="entry name" value="SRF-like"/>
    <property type="match status" value="1"/>
</dbReference>
<keyword evidence="6" id="KW-0539">Nucleus</keyword>
<dbReference type="InterPro" id="IPR050142">
    <property type="entry name" value="MADS-box/MEF2_TF"/>
</dbReference>
<keyword evidence="2" id="KW-0805">Transcription regulation</keyword>
<dbReference type="PROSITE" id="PS50066">
    <property type="entry name" value="MADS_BOX_2"/>
    <property type="match status" value="1"/>
</dbReference>
<dbReference type="InterPro" id="IPR002100">
    <property type="entry name" value="TF_MADSbox"/>
</dbReference>
<organism evidence="8">
    <name type="scientific">Aegilops tauschii</name>
    <name type="common">Tausch's goatgrass</name>
    <name type="synonym">Aegilops squarrosa</name>
    <dbReference type="NCBI Taxonomy" id="37682"/>
    <lineage>
        <taxon>Eukaryota</taxon>
        <taxon>Viridiplantae</taxon>
        <taxon>Streptophyta</taxon>
        <taxon>Embryophyta</taxon>
        <taxon>Tracheophyta</taxon>
        <taxon>Spermatophyta</taxon>
        <taxon>Magnoliopsida</taxon>
        <taxon>Liliopsida</taxon>
        <taxon>Poales</taxon>
        <taxon>Poaceae</taxon>
        <taxon>BOP clade</taxon>
        <taxon>Pooideae</taxon>
        <taxon>Triticodae</taxon>
        <taxon>Triticeae</taxon>
        <taxon>Triticinae</taxon>
        <taxon>Aegilops</taxon>
    </lineage>
</organism>
<dbReference type="GO" id="GO:0005634">
    <property type="term" value="C:nucleus"/>
    <property type="evidence" value="ECO:0007669"/>
    <property type="project" value="UniProtKB-SubCell"/>
</dbReference>
<dbReference type="FunFam" id="3.40.1810.10:FF:000014">
    <property type="entry name" value="MADS-box transcription factor 41"/>
    <property type="match status" value="1"/>
</dbReference>
<evidence type="ECO:0000256" key="3">
    <source>
        <dbReference type="ARBA" id="ARBA00023054"/>
    </source>
</evidence>
<dbReference type="EnsemblPlants" id="EMT16662">
    <property type="protein sequence ID" value="EMT16662"/>
    <property type="gene ID" value="F775_03584"/>
</dbReference>
<feature type="region of interest" description="Disordered" evidence="7">
    <location>
        <begin position="77"/>
        <end position="99"/>
    </location>
</feature>
<keyword evidence="3" id="KW-0175">Coiled coil</keyword>
<dbReference type="AlphaFoldDB" id="N1R1Q4"/>
<evidence type="ECO:0000256" key="2">
    <source>
        <dbReference type="ARBA" id="ARBA00023015"/>
    </source>
</evidence>
<dbReference type="InterPro" id="IPR033896">
    <property type="entry name" value="MEF2-like_N"/>
</dbReference>
<dbReference type="Gene3D" id="3.40.1810.10">
    <property type="entry name" value="Transcription factor, MADS-box"/>
    <property type="match status" value="1"/>
</dbReference>
<evidence type="ECO:0000256" key="5">
    <source>
        <dbReference type="ARBA" id="ARBA00023163"/>
    </source>
</evidence>
<evidence type="ECO:0000313" key="8">
    <source>
        <dbReference type="EnsemblPlants" id="EMT16662"/>
    </source>
</evidence>